<evidence type="ECO:0000313" key="3">
    <source>
        <dbReference type="Proteomes" id="UP000198981"/>
    </source>
</evidence>
<proteinExistence type="predicted"/>
<dbReference type="Pfam" id="PF03551">
    <property type="entry name" value="PadR"/>
    <property type="match status" value="1"/>
</dbReference>
<reference evidence="3" key="1">
    <citation type="submission" date="2016-10" db="EMBL/GenBank/DDBJ databases">
        <authorList>
            <person name="Varghese N."/>
            <person name="Submissions S."/>
        </authorList>
    </citation>
    <scope>NUCLEOTIDE SEQUENCE [LARGE SCALE GENOMIC DNA]</scope>
    <source>
        <strain evidence="3">DSM 45722</strain>
    </source>
</reference>
<sequence>MTSLTSNRYVLLMDDDIPTEWLRAVLPLAVLAAVAEEDTYGYAVAQRLQAGGLGTVKGGTLYPVLNRLEADGLLTSSWREGVGGPGRKFFAATPAGRDHLARRSAAWHTFTEQARSLLPDPRSTR</sequence>
<gene>
    <name evidence="2" type="ORF">SAMN03159343_1105</name>
</gene>
<dbReference type="InterPro" id="IPR005149">
    <property type="entry name" value="Tscrpt_reg_PadR_N"/>
</dbReference>
<evidence type="ECO:0000259" key="1">
    <source>
        <dbReference type="Pfam" id="PF03551"/>
    </source>
</evidence>
<protein>
    <submittedName>
        <fullName evidence="2">Transcriptional regulator, PadR family</fullName>
    </submittedName>
</protein>
<dbReference type="EMBL" id="FMUH01000001">
    <property type="protein sequence ID" value="SCX41168.1"/>
    <property type="molecule type" value="Genomic_DNA"/>
</dbReference>
<evidence type="ECO:0000313" key="2">
    <source>
        <dbReference type="EMBL" id="SCX41168.1"/>
    </source>
</evidence>
<dbReference type="Gene3D" id="1.10.10.10">
    <property type="entry name" value="Winged helix-like DNA-binding domain superfamily/Winged helix DNA-binding domain"/>
    <property type="match status" value="1"/>
</dbReference>
<dbReference type="PANTHER" id="PTHR33169:SF14">
    <property type="entry name" value="TRANSCRIPTIONAL REGULATOR RV3488"/>
    <property type="match status" value="1"/>
</dbReference>
<organism evidence="2 3">
    <name type="scientific">Klenkia marina</name>
    <dbReference type="NCBI Taxonomy" id="1960309"/>
    <lineage>
        <taxon>Bacteria</taxon>
        <taxon>Bacillati</taxon>
        <taxon>Actinomycetota</taxon>
        <taxon>Actinomycetes</taxon>
        <taxon>Geodermatophilales</taxon>
        <taxon>Geodermatophilaceae</taxon>
        <taxon>Klenkia</taxon>
    </lineage>
</organism>
<feature type="domain" description="Transcription regulator PadR N-terminal" evidence="1">
    <location>
        <begin position="30"/>
        <end position="101"/>
    </location>
</feature>
<keyword evidence="3" id="KW-1185">Reference proteome</keyword>
<dbReference type="PANTHER" id="PTHR33169">
    <property type="entry name" value="PADR-FAMILY TRANSCRIPTIONAL REGULATOR"/>
    <property type="match status" value="1"/>
</dbReference>
<accession>A0A1G4XKE7</accession>
<name>A0A1G4XKE7_9ACTN</name>
<dbReference type="InterPro" id="IPR052509">
    <property type="entry name" value="Metal_resp_DNA-bind_regulator"/>
</dbReference>
<dbReference type="InterPro" id="IPR036388">
    <property type="entry name" value="WH-like_DNA-bd_sf"/>
</dbReference>
<dbReference type="InterPro" id="IPR036390">
    <property type="entry name" value="WH_DNA-bd_sf"/>
</dbReference>
<dbReference type="STRING" id="1960309.SAMN03159343_1105"/>
<dbReference type="AlphaFoldDB" id="A0A1G4XKE7"/>
<dbReference type="Proteomes" id="UP000198981">
    <property type="component" value="Unassembled WGS sequence"/>
</dbReference>
<dbReference type="SUPFAM" id="SSF46785">
    <property type="entry name" value="Winged helix' DNA-binding domain"/>
    <property type="match status" value="1"/>
</dbReference>